<protein>
    <submittedName>
        <fullName evidence="2">Uncharacterized protein</fullName>
    </submittedName>
</protein>
<dbReference type="EMBL" id="AUZX01014584">
    <property type="protein sequence ID" value="EQD31799.1"/>
    <property type="molecule type" value="Genomic_DNA"/>
</dbReference>
<accession>T0ZSZ5</accession>
<name>T0ZSZ5_9ZZZZ</name>
<organism evidence="2">
    <name type="scientific">mine drainage metagenome</name>
    <dbReference type="NCBI Taxonomy" id="410659"/>
    <lineage>
        <taxon>unclassified sequences</taxon>
        <taxon>metagenomes</taxon>
        <taxon>ecological metagenomes</taxon>
    </lineage>
</organism>
<feature type="non-terminal residue" evidence="2">
    <location>
        <position position="152"/>
    </location>
</feature>
<sequence>YVWARTPTSTSTSTSTPTPTARVPLKKLMTVDAYDRAGLNRLTAAQRRALEIWLARHLQNMSGTLQPVPKTGASRAHQRTRSSAVSRFGLPRHHRPAMSADKMESRIKGVFRGWTGSTRFHLTNGETWVQTDSSYFRIPPVLNPRVEIKKLI</sequence>
<reference evidence="2" key="1">
    <citation type="submission" date="2013-08" db="EMBL/GenBank/DDBJ databases">
        <authorList>
            <person name="Mendez C."/>
            <person name="Richter M."/>
            <person name="Ferrer M."/>
            <person name="Sanchez J."/>
        </authorList>
    </citation>
    <scope>NUCLEOTIDE SEQUENCE</scope>
</reference>
<feature type="region of interest" description="Disordered" evidence="1">
    <location>
        <begin position="1"/>
        <end position="21"/>
    </location>
</feature>
<comment type="caution">
    <text evidence="2">The sequence shown here is derived from an EMBL/GenBank/DDBJ whole genome shotgun (WGS) entry which is preliminary data.</text>
</comment>
<dbReference type="AlphaFoldDB" id="T0ZSZ5"/>
<reference evidence="2" key="2">
    <citation type="journal article" date="2014" name="ISME J.">
        <title>Microbial stratification in low pH oxic and suboxic macroscopic growths along an acid mine drainage.</title>
        <authorList>
            <person name="Mendez-Garcia C."/>
            <person name="Mesa V."/>
            <person name="Sprenger R.R."/>
            <person name="Richter M."/>
            <person name="Diez M.S."/>
            <person name="Solano J."/>
            <person name="Bargiela R."/>
            <person name="Golyshina O.V."/>
            <person name="Manteca A."/>
            <person name="Ramos J.L."/>
            <person name="Gallego J.R."/>
            <person name="Llorente I."/>
            <person name="Martins Dos Santos V.A."/>
            <person name="Jensen O.N."/>
            <person name="Pelaez A.I."/>
            <person name="Sanchez J."/>
            <person name="Ferrer M."/>
        </authorList>
    </citation>
    <scope>NUCLEOTIDE SEQUENCE</scope>
</reference>
<evidence type="ECO:0000313" key="2">
    <source>
        <dbReference type="EMBL" id="EQD31799.1"/>
    </source>
</evidence>
<gene>
    <name evidence="2" type="ORF">B1A_19757</name>
</gene>
<evidence type="ECO:0000256" key="1">
    <source>
        <dbReference type="SAM" id="MobiDB-lite"/>
    </source>
</evidence>
<feature type="non-terminal residue" evidence="2">
    <location>
        <position position="1"/>
    </location>
</feature>
<proteinExistence type="predicted"/>
<feature type="compositionally biased region" description="Low complexity" evidence="1">
    <location>
        <begin position="1"/>
        <end position="20"/>
    </location>
</feature>